<dbReference type="EMBL" id="BAHD01000040">
    <property type="protein sequence ID" value="GAB96511.1"/>
    <property type="molecule type" value="Genomic_DNA"/>
</dbReference>
<feature type="domain" description="Major facilitator superfamily (MFS) profile" evidence="7">
    <location>
        <begin position="19"/>
        <end position="229"/>
    </location>
</feature>
<dbReference type="Pfam" id="PF07690">
    <property type="entry name" value="MFS_1"/>
    <property type="match status" value="1"/>
</dbReference>
<dbReference type="Gene3D" id="1.20.1720.10">
    <property type="entry name" value="Multidrug resistance protein D"/>
    <property type="match status" value="1"/>
</dbReference>
<dbReference type="PROSITE" id="PS50850">
    <property type="entry name" value="MFS"/>
    <property type="match status" value="1"/>
</dbReference>
<evidence type="ECO:0000256" key="1">
    <source>
        <dbReference type="ARBA" id="ARBA00004651"/>
    </source>
</evidence>
<comment type="subcellular location">
    <subcellularLocation>
        <location evidence="1">Cell membrane</location>
        <topology evidence="1">Multi-pass membrane protein</topology>
    </subcellularLocation>
</comment>
<keyword evidence="2 6" id="KW-0812">Transmembrane</keyword>
<dbReference type="GO" id="GO:0005886">
    <property type="term" value="C:plasma membrane"/>
    <property type="evidence" value="ECO:0007669"/>
    <property type="project" value="UniProtKB-SubCell"/>
</dbReference>
<keyword evidence="3 6" id="KW-1133">Transmembrane helix</keyword>
<evidence type="ECO:0000313" key="8">
    <source>
        <dbReference type="EMBL" id="GAB96511.1"/>
    </source>
</evidence>
<evidence type="ECO:0000256" key="2">
    <source>
        <dbReference type="ARBA" id="ARBA00022692"/>
    </source>
</evidence>
<organism evidence="8 9">
    <name type="scientific">Kineosphaera limosa NBRC 100340</name>
    <dbReference type="NCBI Taxonomy" id="1184609"/>
    <lineage>
        <taxon>Bacteria</taxon>
        <taxon>Bacillati</taxon>
        <taxon>Actinomycetota</taxon>
        <taxon>Actinomycetes</taxon>
        <taxon>Micrococcales</taxon>
        <taxon>Dermatophilaceae</taxon>
        <taxon>Kineosphaera</taxon>
    </lineage>
</organism>
<name>K6WRQ6_9MICO</name>
<dbReference type="PANTHER" id="PTHR23501:SF1">
    <property type="entry name" value="TRANSPORT PROTEIN HSRA-RELATED"/>
    <property type="match status" value="1"/>
</dbReference>
<dbReference type="AlphaFoldDB" id="K6WRQ6"/>
<evidence type="ECO:0000256" key="6">
    <source>
        <dbReference type="SAM" id="Phobius"/>
    </source>
</evidence>
<dbReference type="InterPro" id="IPR036259">
    <property type="entry name" value="MFS_trans_sf"/>
</dbReference>
<evidence type="ECO:0000256" key="3">
    <source>
        <dbReference type="ARBA" id="ARBA00022989"/>
    </source>
</evidence>
<dbReference type="Proteomes" id="UP000008366">
    <property type="component" value="Unassembled WGS sequence"/>
</dbReference>
<keyword evidence="9" id="KW-1185">Reference proteome</keyword>
<dbReference type="PANTHER" id="PTHR23501">
    <property type="entry name" value="MAJOR FACILITATOR SUPERFAMILY"/>
    <property type="match status" value="1"/>
</dbReference>
<accession>K6WRQ6</accession>
<dbReference type="SUPFAM" id="SSF103473">
    <property type="entry name" value="MFS general substrate transporter"/>
    <property type="match status" value="1"/>
</dbReference>
<evidence type="ECO:0000259" key="7">
    <source>
        <dbReference type="PROSITE" id="PS50850"/>
    </source>
</evidence>
<dbReference type="STRING" id="1184609.KILIM_040_00205"/>
<gene>
    <name evidence="8" type="ORF">KILIM_040_00205</name>
</gene>
<reference evidence="8 9" key="1">
    <citation type="submission" date="2012-08" db="EMBL/GenBank/DDBJ databases">
        <title>Whole genome shotgun sequence of Kineosphaera limosa NBRC 100340.</title>
        <authorList>
            <person name="Yoshida I."/>
            <person name="Isaki S."/>
            <person name="Hosoyama A."/>
            <person name="Tsuchikane K."/>
            <person name="Katsumata H."/>
            <person name="Ando Y."/>
            <person name="Ohji S."/>
            <person name="Hamada M."/>
            <person name="Tamura T."/>
            <person name="Yamazoe A."/>
            <person name="Yamazaki S."/>
            <person name="Fujita N."/>
        </authorList>
    </citation>
    <scope>NUCLEOTIDE SEQUENCE [LARGE SCALE GENOMIC DNA]</scope>
    <source>
        <strain evidence="8 9">NBRC 100340</strain>
    </source>
</reference>
<protein>
    <submittedName>
        <fullName evidence="8">Putative drug resistance transporter</fullName>
    </submittedName>
</protein>
<feature type="transmembrane region" description="Helical" evidence="6">
    <location>
        <begin position="57"/>
        <end position="78"/>
    </location>
</feature>
<keyword evidence="4 6" id="KW-0472">Membrane</keyword>
<proteinExistence type="predicted"/>
<dbReference type="GO" id="GO:0022857">
    <property type="term" value="F:transmembrane transporter activity"/>
    <property type="evidence" value="ECO:0007669"/>
    <property type="project" value="InterPro"/>
</dbReference>
<sequence>MSASNPSSSTPLDPATRHVIATLVLGGIAAILDTTVVTIALHSLVVDLHSSVGEIQWVATAYLLALTGVIPTVGWLEARVGGKRLWILALTVFLTGSVLCSLAWNPTSLIWFRVLQGLGAGVLMTLMQTLAVRASGGRSTARVTAAISLPLAVGPDPRASARRHPARARRLALGVSHQRAVVPRRHRRGVAGASRGPGGDRPTARPGRPGVRTPGPRHHGGRVRLLAVQ</sequence>
<feature type="region of interest" description="Disordered" evidence="5">
    <location>
        <begin position="180"/>
        <end position="229"/>
    </location>
</feature>
<dbReference type="eggNOG" id="COG2814">
    <property type="taxonomic scope" value="Bacteria"/>
</dbReference>
<dbReference type="InterPro" id="IPR020846">
    <property type="entry name" value="MFS_dom"/>
</dbReference>
<feature type="transmembrane region" description="Helical" evidence="6">
    <location>
        <begin position="20"/>
        <end position="45"/>
    </location>
</feature>
<evidence type="ECO:0000313" key="9">
    <source>
        <dbReference type="Proteomes" id="UP000008366"/>
    </source>
</evidence>
<feature type="compositionally biased region" description="Low complexity" evidence="5">
    <location>
        <begin position="204"/>
        <end position="214"/>
    </location>
</feature>
<dbReference type="InterPro" id="IPR011701">
    <property type="entry name" value="MFS"/>
</dbReference>
<comment type="caution">
    <text evidence="8">The sequence shown here is derived from an EMBL/GenBank/DDBJ whole genome shotgun (WGS) entry which is preliminary data.</text>
</comment>
<evidence type="ECO:0000256" key="5">
    <source>
        <dbReference type="SAM" id="MobiDB-lite"/>
    </source>
</evidence>
<feature type="transmembrane region" description="Helical" evidence="6">
    <location>
        <begin position="85"/>
        <end position="104"/>
    </location>
</feature>
<evidence type="ECO:0000256" key="4">
    <source>
        <dbReference type="ARBA" id="ARBA00023136"/>
    </source>
</evidence>
<feature type="transmembrane region" description="Helical" evidence="6">
    <location>
        <begin position="110"/>
        <end position="132"/>
    </location>
</feature>